<dbReference type="HOGENOM" id="CLU_2944231_0_0_1"/>
<gene>
    <name evidence="1" type="ORF">IscW_ISCW001156</name>
</gene>
<sequence length="60" mass="6880">MVTDLCEGNEDSVQDDYLVAALTKLGMPEYIIKFVKRTLAFQCTSLVCRQKEIDQNSEYD</sequence>
<dbReference type="EMBL" id="ABJB010104079">
    <property type="status" value="NOT_ANNOTATED_CDS"/>
    <property type="molecule type" value="Genomic_DNA"/>
</dbReference>
<dbReference type="EMBL" id="DS615345">
    <property type="protein sequence ID" value="EEC00358.1"/>
    <property type="molecule type" value="Genomic_DNA"/>
</dbReference>
<name>B7P186_IXOSC</name>
<organism>
    <name type="scientific">Ixodes scapularis</name>
    <name type="common">Black-legged tick</name>
    <name type="synonym">Deer tick</name>
    <dbReference type="NCBI Taxonomy" id="6945"/>
    <lineage>
        <taxon>Eukaryota</taxon>
        <taxon>Metazoa</taxon>
        <taxon>Ecdysozoa</taxon>
        <taxon>Arthropoda</taxon>
        <taxon>Chelicerata</taxon>
        <taxon>Arachnida</taxon>
        <taxon>Acari</taxon>
        <taxon>Parasitiformes</taxon>
        <taxon>Ixodida</taxon>
        <taxon>Ixodoidea</taxon>
        <taxon>Ixodidae</taxon>
        <taxon>Ixodinae</taxon>
        <taxon>Ixodes</taxon>
    </lineage>
</organism>
<accession>B7P186</accession>
<dbReference type="Proteomes" id="UP000001555">
    <property type="component" value="Unassembled WGS sequence"/>
</dbReference>
<dbReference type="EnsemblMetazoa" id="ISCW001156-RA">
    <property type="protein sequence ID" value="ISCW001156-PA"/>
    <property type="gene ID" value="ISCW001156"/>
</dbReference>
<dbReference type="PaxDb" id="6945-B7P186"/>
<evidence type="ECO:0000313" key="2">
    <source>
        <dbReference type="EnsemblMetazoa" id="ISCW001156-PA"/>
    </source>
</evidence>
<evidence type="ECO:0000313" key="3">
    <source>
        <dbReference type="Proteomes" id="UP000001555"/>
    </source>
</evidence>
<keyword evidence="3" id="KW-1185">Reference proteome</keyword>
<protein>
    <submittedName>
        <fullName evidence="1 2">Uncharacterized protein</fullName>
    </submittedName>
</protein>
<proteinExistence type="predicted"/>
<dbReference type="VEuPathDB" id="VectorBase:ISCI001156"/>
<reference evidence="1 3" key="1">
    <citation type="submission" date="2008-03" db="EMBL/GenBank/DDBJ databases">
        <title>Annotation of Ixodes scapularis.</title>
        <authorList>
            <consortium name="Ixodes scapularis Genome Project Consortium"/>
            <person name="Caler E."/>
            <person name="Hannick L.I."/>
            <person name="Bidwell S."/>
            <person name="Joardar V."/>
            <person name="Thiagarajan M."/>
            <person name="Amedeo P."/>
            <person name="Galinsky K.J."/>
            <person name="Schobel S."/>
            <person name="Inman J."/>
            <person name="Hostetler J."/>
            <person name="Miller J."/>
            <person name="Hammond M."/>
            <person name="Megy K."/>
            <person name="Lawson D."/>
            <person name="Kodira C."/>
            <person name="Sutton G."/>
            <person name="Meyer J."/>
            <person name="Hill C.A."/>
            <person name="Birren B."/>
            <person name="Nene V."/>
            <person name="Collins F."/>
            <person name="Alarcon-Chaidez F."/>
            <person name="Wikel S."/>
            <person name="Strausberg R."/>
        </authorList>
    </citation>
    <scope>NUCLEOTIDE SEQUENCE [LARGE SCALE GENOMIC DNA]</scope>
    <source>
        <strain evidence="3">Wikel</strain>
        <strain evidence="1">Wikel colony</strain>
    </source>
</reference>
<evidence type="ECO:0000313" key="1">
    <source>
        <dbReference type="EMBL" id="EEC00358.1"/>
    </source>
</evidence>
<dbReference type="AlphaFoldDB" id="B7P186"/>
<reference evidence="2" key="2">
    <citation type="submission" date="2020-05" db="UniProtKB">
        <authorList>
            <consortium name="EnsemblMetazoa"/>
        </authorList>
    </citation>
    <scope>IDENTIFICATION</scope>
    <source>
        <strain evidence="2">wikel</strain>
    </source>
</reference>
<dbReference type="VEuPathDB" id="VectorBase:ISCW001156"/>
<dbReference type="InParanoid" id="B7P186"/>